<evidence type="ECO:0000313" key="2">
    <source>
        <dbReference type="EMBL" id="KAF2690134.1"/>
    </source>
</evidence>
<dbReference type="EMBL" id="MU005571">
    <property type="protein sequence ID" value="KAF2690134.1"/>
    <property type="molecule type" value="Genomic_DNA"/>
</dbReference>
<protein>
    <submittedName>
        <fullName evidence="2">Uncharacterized protein</fullName>
    </submittedName>
</protein>
<organism evidence="2 3">
    <name type="scientific">Lentithecium fluviatile CBS 122367</name>
    <dbReference type="NCBI Taxonomy" id="1168545"/>
    <lineage>
        <taxon>Eukaryota</taxon>
        <taxon>Fungi</taxon>
        <taxon>Dikarya</taxon>
        <taxon>Ascomycota</taxon>
        <taxon>Pezizomycotina</taxon>
        <taxon>Dothideomycetes</taxon>
        <taxon>Pleosporomycetidae</taxon>
        <taxon>Pleosporales</taxon>
        <taxon>Massarineae</taxon>
        <taxon>Lentitheciaceae</taxon>
        <taxon>Lentithecium</taxon>
    </lineage>
</organism>
<dbReference type="AlphaFoldDB" id="A0A6G1JHW1"/>
<feature type="region of interest" description="Disordered" evidence="1">
    <location>
        <begin position="241"/>
        <end position="263"/>
    </location>
</feature>
<reference evidence="2" key="1">
    <citation type="journal article" date="2020" name="Stud. Mycol.">
        <title>101 Dothideomycetes genomes: a test case for predicting lifestyles and emergence of pathogens.</title>
        <authorList>
            <person name="Haridas S."/>
            <person name="Albert R."/>
            <person name="Binder M."/>
            <person name="Bloem J."/>
            <person name="Labutti K."/>
            <person name="Salamov A."/>
            <person name="Andreopoulos B."/>
            <person name="Baker S."/>
            <person name="Barry K."/>
            <person name="Bills G."/>
            <person name="Bluhm B."/>
            <person name="Cannon C."/>
            <person name="Castanera R."/>
            <person name="Culley D."/>
            <person name="Daum C."/>
            <person name="Ezra D."/>
            <person name="Gonzalez J."/>
            <person name="Henrissat B."/>
            <person name="Kuo A."/>
            <person name="Liang C."/>
            <person name="Lipzen A."/>
            <person name="Lutzoni F."/>
            <person name="Magnuson J."/>
            <person name="Mondo S."/>
            <person name="Nolan M."/>
            <person name="Ohm R."/>
            <person name="Pangilinan J."/>
            <person name="Park H.-J."/>
            <person name="Ramirez L."/>
            <person name="Alfaro M."/>
            <person name="Sun H."/>
            <person name="Tritt A."/>
            <person name="Yoshinaga Y."/>
            <person name="Zwiers L.-H."/>
            <person name="Turgeon B."/>
            <person name="Goodwin S."/>
            <person name="Spatafora J."/>
            <person name="Crous P."/>
            <person name="Grigoriev I."/>
        </authorList>
    </citation>
    <scope>NUCLEOTIDE SEQUENCE</scope>
    <source>
        <strain evidence="2">CBS 122367</strain>
    </source>
</reference>
<accession>A0A6G1JHW1</accession>
<evidence type="ECO:0000256" key="1">
    <source>
        <dbReference type="SAM" id="MobiDB-lite"/>
    </source>
</evidence>
<name>A0A6G1JHW1_9PLEO</name>
<evidence type="ECO:0000313" key="3">
    <source>
        <dbReference type="Proteomes" id="UP000799291"/>
    </source>
</evidence>
<dbReference type="Proteomes" id="UP000799291">
    <property type="component" value="Unassembled WGS sequence"/>
</dbReference>
<gene>
    <name evidence="2" type="ORF">K458DRAFT_399511</name>
</gene>
<keyword evidence="3" id="KW-1185">Reference proteome</keyword>
<feature type="region of interest" description="Disordered" evidence="1">
    <location>
        <begin position="163"/>
        <end position="196"/>
    </location>
</feature>
<proteinExistence type="predicted"/>
<sequence length="263" mass="29463">MQMLLLLLLPPPPRRRKGGAEWDRGATWVMEECPVERFRRFEEAQWRYGREETGRPEPQGGSPKTAGACLVGLGSVVMMTAALSPVACGTIAPKLPGKWGQVSGRHWGSGGPKNDGLGGQWLPLPLTLQTVSRVSPHACLQRDDLEVGDMHRRRQCIVPKASVDDDDEDDLNSHRMDSRTAPADFSHERLNRERRRRAHPCHVQALQLYASCRWMRQPPVPYQHPIRGRCRAAPQACRNIKTIGPNDDKEVESGPLLPESIPR</sequence>